<evidence type="ECO:0000313" key="2">
    <source>
        <dbReference type="EMBL" id="RXE56758.1"/>
    </source>
</evidence>
<comment type="caution">
    <text evidence="2">The sequence shown here is derived from an EMBL/GenBank/DDBJ whole genome shotgun (WGS) entry which is preliminary data.</text>
</comment>
<dbReference type="Proteomes" id="UP000290932">
    <property type="component" value="Unassembled WGS sequence"/>
</dbReference>
<proteinExistence type="predicted"/>
<keyword evidence="3" id="KW-1185">Reference proteome</keyword>
<reference evidence="2 3" key="1">
    <citation type="journal article" date="2015" name="Int. J. Syst. Evol. Microbiol.">
        <title>Methanoculleus taiwanensis sp. nov., a methanogen isolated from deep marine sediment at the deformation front area near Taiwan.</title>
        <authorList>
            <person name="Weng C.Y."/>
            <person name="Chen S.C."/>
            <person name="Lai M.C."/>
            <person name="Wu S.Y."/>
            <person name="Lin S."/>
            <person name="Yang T.F."/>
            <person name="Chen P.C."/>
        </authorList>
    </citation>
    <scope>NUCLEOTIDE SEQUENCE [LARGE SCALE GENOMIC DNA]</scope>
    <source>
        <strain evidence="2 3">CYW4</strain>
    </source>
</reference>
<gene>
    <name evidence="2" type="ORF">ABH15_00860</name>
</gene>
<name>A0A498H3R3_9EURY</name>
<feature type="transmembrane region" description="Helical" evidence="1">
    <location>
        <begin position="12"/>
        <end position="35"/>
    </location>
</feature>
<sequence>MADLESLTEIGVNIGEILIILLLTGAALVTTRVIMRRGLWPTILKAGLAPDRRILSLVEQFVYIFLIVFGLQQVVRFIVPEAPDLDDLFFIIYWVVGLYFAFRLISAAADWYLAMAAPRIEGTTHEKSSRT</sequence>
<dbReference type="RefSeq" id="WP_128692482.1">
    <property type="nucleotide sequence ID" value="NZ_LHQS01000001.1"/>
</dbReference>
<keyword evidence="1" id="KW-0472">Membrane</keyword>
<dbReference type="EMBL" id="LHQS01000001">
    <property type="protein sequence ID" value="RXE56758.1"/>
    <property type="molecule type" value="Genomic_DNA"/>
</dbReference>
<dbReference type="AlphaFoldDB" id="A0A498H3R3"/>
<feature type="transmembrane region" description="Helical" evidence="1">
    <location>
        <begin position="91"/>
        <end position="113"/>
    </location>
</feature>
<organism evidence="2 3">
    <name type="scientific">Methanoculleus taiwanensis</name>
    <dbReference type="NCBI Taxonomy" id="1550565"/>
    <lineage>
        <taxon>Archaea</taxon>
        <taxon>Methanobacteriati</taxon>
        <taxon>Methanobacteriota</taxon>
        <taxon>Stenosarchaea group</taxon>
        <taxon>Methanomicrobia</taxon>
        <taxon>Methanomicrobiales</taxon>
        <taxon>Methanomicrobiaceae</taxon>
        <taxon>Methanoculleus</taxon>
    </lineage>
</organism>
<keyword evidence="1" id="KW-1133">Transmembrane helix</keyword>
<feature type="transmembrane region" description="Helical" evidence="1">
    <location>
        <begin position="61"/>
        <end position="79"/>
    </location>
</feature>
<accession>A0A498H3R3</accession>
<keyword evidence="1" id="KW-0812">Transmembrane</keyword>
<evidence type="ECO:0000256" key="1">
    <source>
        <dbReference type="SAM" id="Phobius"/>
    </source>
</evidence>
<evidence type="ECO:0000313" key="3">
    <source>
        <dbReference type="Proteomes" id="UP000290932"/>
    </source>
</evidence>
<protein>
    <submittedName>
        <fullName evidence="2">Uncharacterized protein</fullName>
    </submittedName>
</protein>